<name>A0A9D4S106_DREPO</name>
<evidence type="ECO:0000256" key="1">
    <source>
        <dbReference type="SAM" id="Coils"/>
    </source>
</evidence>
<reference evidence="2" key="1">
    <citation type="journal article" date="2019" name="bioRxiv">
        <title>The Genome of the Zebra Mussel, Dreissena polymorpha: A Resource for Invasive Species Research.</title>
        <authorList>
            <person name="McCartney M.A."/>
            <person name="Auch B."/>
            <person name="Kono T."/>
            <person name="Mallez S."/>
            <person name="Zhang Y."/>
            <person name="Obille A."/>
            <person name="Becker A."/>
            <person name="Abrahante J.E."/>
            <person name="Garbe J."/>
            <person name="Badalamenti J.P."/>
            <person name="Herman A."/>
            <person name="Mangelson H."/>
            <person name="Liachko I."/>
            <person name="Sullivan S."/>
            <person name="Sone E.D."/>
            <person name="Koren S."/>
            <person name="Silverstein K.A.T."/>
            <person name="Beckman K.B."/>
            <person name="Gohl D.M."/>
        </authorList>
    </citation>
    <scope>NUCLEOTIDE SEQUENCE</scope>
    <source>
        <strain evidence="2">Duluth1</strain>
        <tissue evidence="2">Whole animal</tissue>
    </source>
</reference>
<reference evidence="2" key="2">
    <citation type="submission" date="2020-11" db="EMBL/GenBank/DDBJ databases">
        <authorList>
            <person name="McCartney M.A."/>
            <person name="Auch B."/>
            <person name="Kono T."/>
            <person name="Mallez S."/>
            <person name="Becker A."/>
            <person name="Gohl D.M."/>
            <person name="Silverstein K.A.T."/>
            <person name="Koren S."/>
            <person name="Bechman K.B."/>
            <person name="Herman A."/>
            <person name="Abrahante J.E."/>
            <person name="Garbe J."/>
        </authorList>
    </citation>
    <scope>NUCLEOTIDE SEQUENCE</scope>
    <source>
        <strain evidence="2">Duluth1</strain>
        <tissue evidence="2">Whole animal</tissue>
    </source>
</reference>
<dbReference type="Proteomes" id="UP000828390">
    <property type="component" value="Unassembled WGS sequence"/>
</dbReference>
<proteinExistence type="predicted"/>
<keyword evidence="3" id="KW-1185">Reference proteome</keyword>
<sequence>MTKLNVEQSLLSVSTKIDMVERKLEEKSRELATNQDSHMADTVKEDIEKLRQTRDKLNKQRSMLDDKLHGGSLLSASEERRSVVFY</sequence>
<evidence type="ECO:0000313" key="3">
    <source>
        <dbReference type="Proteomes" id="UP000828390"/>
    </source>
</evidence>
<protein>
    <submittedName>
        <fullName evidence="2">Uncharacterized protein</fullName>
    </submittedName>
</protein>
<gene>
    <name evidence="2" type="ORF">DPMN_009885</name>
</gene>
<feature type="coiled-coil region" evidence="1">
    <location>
        <begin position="17"/>
        <end position="67"/>
    </location>
</feature>
<evidence type="ECO:0000313" key="2">
    <source>
        <dbReference type="EMBL" id="KAH3885887.1"/>
    </source>
</evidence>
<comment type="caution">
    <text evidence="2">The sequence shown here is derived from an EMBL/GenBank/DDBJ whole genome shotgun (WGS) entry which is preliminary data.</text>
</comment>
<dbReference type="AlphaFoldDB" id="A0A9D4S106"/>
<accession>A0A9D4S106</accession>
<organism evidence="2 3">
    <name type="scientific">Dreissena polymorpha</name>
    <name type="common">Zebra mussel</name>
    <name type="synonym">Mytilus polymorpha</name>
    <dbReference type="NCBI Taxonomy" id="45954"/>
    <lineage>
        <taxon>Eukaryota</taxon>
        <taxon>Metazoa</taxon>
        <taxon>Spiralia</taxon>
        <taxon>Lophotrochozoa</taxon>
        <taxon>Mollusca</taxon>
        <taxon>Bivalvia</taxon>
        <taxon>Autobranchia</taxon>
        <taxon>Heteroconchia</taxon>
        <taxon>Euheterodonta</taxon>
        <taxon>Imparidentia</taxon>
        <taxon>Neoheterodontei</taxon>
        <taxon>Myida</taxon>
        <taxon>Dreissenoidea</taxon>
        <taxon>Dreissenidae</taxon>
        <taxon>Dreissena</taxon>
    </lineage>
</organism>
<dbReference type="EMBL" id="JAIWYP010000001">
    <property type="protein sequence ID" value="KAH3885887.1"/>
    <property type="molecule type" value="Genomic_DNA"/>
</dbReference>
<keyword evidence="1" id="KW-0175">Coiled coil</keyword>